<evidence type="ECO:0000256" key="7">
    <source>
        <dbReference type="SAM" id="MobiDB-lite"/>
    </source>
</evidence>
<evidence type="ECO:0000256" key="3">
    <source>
        <dbReference type="ARBA" id="ARBA00006743"/>
    </source>
</evidence>
<dbReference type="EMBL" id="HBHR01014379">
    <property type="protein sequence ID" value="CAD9865666.1"/>
    <property type="molecule type" value="Transcribed_RNA"/>
</dbReference>
<proteinExistence type="inferred from homology"/>
<dbReference type="Gene3D" id="3.20.20.220">
    <property type="match status" value="2"/>
</dbReference>
<dbReference type="InterPro" id="IPR003171">
    <property type="entry name" value="Mehydrof_redctse-like"/>
</dbReference>
<dbReference type="PANTHER" id="PTHR45754:SF3">
    <property type="entry name" value="METHYLENETETRAHYDROFOLATE REDUCTASE (NADPH)"/>
    <property type="match status" value="1"/>
</dbReference>
<dbReference type="GO" id="GO:0009086">
    <property type="term" value="P:methionine biosynthetic process"/>
    <property type="evidence" value="ECO:0007669"/>
    <property type="project" value="TreeGrafter"/>
</dbReference>
<evidence type="ECO:0000256" key="5">
    <source>
        <dbReference type="ARBA" id="ARBA00022827"/>
    </source>
</evidence>
<protein>
    <recommendedName>
        <fullName evidence="9">Methylenetetrahydrofolate reductase (NAD(P)H)</fullName>
    </recommendedName>
</protein>
<accession>A0A7S2V0I4</accession>
<dbReference type="InterPro" id="IPR004621">
    <property type="entry name" value="Fadh2_euk"/>
</dbReference>
<reference evidence="8" key="1">
    <citation type="submission" date="2021-01" db="EMBL/GenBank/DDBJ databases">
        <authorList>
            <person name="Corre E."/>
            <person name="Pelletier E."/>
            <person name="Niang G."/>
            <person name="Scheremetjew M."/>
            <person name="Finn R."/>
            <person name="Kale V."/>
            <person name="Holt S."/>
            <person name="Cochrane G."/>
            <person name="Meng A."/>
            <person name="Brown T."/>
            <person name="Cohen L."/>
        </authorList>
    </citation>
    <scope>NUCLEOTIDE SEQUENCE</scope>
    <source>
        <strain evidence="8">CCMP1661</strain>
    </source>
</reference>
<evidence type="ECO:0000256" key="2">
    <source>
        <dbReference type="ARBA" id="ARBA00004777"/>
    </source>
</evidence>
<dbReference type="GO" id="GO:0035999">
    <property type="term" value="P:tetrahydrofolate interconversion"/>
    <property type="evidence" value="ECO:0007669"/>
    <property type="project" value="UniProtKB-UniPathway"/>
</dbReference>
<feature type="compositionally biased region" description="Polar residues" evidence="7">
    <location>
        <begin position="697"/>
        <end position="708"/>
    </location>
</feature>
<dbReference type="SUPFAM" id="SSF51730">
    <property type="entry name" value="FAD-linked oxidoreductase"/>
    <property type="match status" value="2"/>
</dbReference>
<dbReference type="GO" id="GO:0004489">
    <property type="term" value="F:methylenetetrahydrofolate reductase [NAD(P)H] activity"/>
    <property type="evidence" value="ECO:0007669"/>
    <property type="project" value="InterPro"/>
</dbReference>
<feature type="region of interest" description="Disordered" evidence="7">
    <location>
        <begin position="678"/>
        <end position="708"/>
    </location>
</feature>
<dbReference type="AlphaFoldDB" id="A0A7S2V0I4"/>
<evidence type="ECO:0000313" key="8">
    <source>
        <dbReference type="EMBL" id="CAD9865666.1"/>
    </source>
</evidence>
<dbReference type="UniPathway" id="UPA00193"/>
<evidence type="ECO:0000256" key="6">
    <source>
        <dbReference type="ARBA" id="ARBA00023002"/>
    </source>
</evidence>
<sequence>MAGKKIVDLMQDRAGEKSPWVSFEYFPPRTAQGVTNLEARIERMKALGPMFVDMTWGAGGSTADVTLDISAKCQNKFGLETNMHLTCTNMPQEQIKKALASAKEAGIRNILALRGDPPHGEERWEATEGGFNCALDLVKYIRKEYGDYFGVSVAGYPEGHPNTISLVEGGMDALSEAEKGRCRVEESGEVYVCPDSDFEAELDYLKEKVDAGADFIVTQMFFDAGVYESFVKACKAKGINVPVIPGLMCVNAYGGFVKMTKFCKTRVPAELASQLAEVAEDADAVKKMGIKVGIELSKRCIAAGAVGVHYYCLNLEKVVSGIVEGLDLAPPVKVMPKIIDVLAARKAEGKASVSLEFFPPRTAKGVENLMARLQRMKAVDPVFADFTWGAGGSTSEVTLELTKGAKQKAQVNPNMHLTCTNMPKEKITGALQEAREAGVTNIVALRGDPPHGEEKWEVTEGGFSCALDLVKFIRQEHGDFFGISVAGYPEGHPDKIVEVAEGEEGLSEGERKRCRVAVDEATGEKKVWVCRDAAFEEELTYLKEKVDAGADFIITQMFFDVETYVAFVEACRRRGINCPVVPGIMCINAYAGMKKMTDFCKTRVPSAIWEALEPIREDAAAVKQFGVHWGTTFCNQLLEAGAPVLHFYTLNLETVTMKILEGLGLYQPPVTLESLPAAPAQSTLPPAPPTTADKSTEVATTQPGAMFA</sequence>
<keyword evidence="5" id="KW-0274">FAD</keyword>
<name>A0A7S2V0I4_9STRA</name>
<evidence type="ECO:0008006" key="9">
    <source>
        <dbReference type="Google" id="ProtNLM"/>
    </source>
</evidence>
<gene>
    <name evidence="8" type="ORF">FJAP1339_LOCUS7121</name>
</gene>
<dbReference type="InterPro" id="IPR029041">
    <property type="entry name" value="FAD-linked_oxidoreductase-like"/>
</dbReference>
<dbReference type="PANTHER" id="PTHR45754">
    <property type="entry name" value="METHYLENETETRAHYDROFOLATE REDUCTASE"/>
    <property type="match status" value="1"/>
</dbReference>
<comment type="cofactor">
    <cofactor evidence="1">
        <name>FAD</name>
        <dbReference type="ChEBI" id="CHEBI:57692"/>
    </cofactor>
</comment>
<evidence type="ECO:0000256" key="4">
    <source>
        <dbReference type="ARBA" id="ARBA00022630"/>
    </source>
</evidence>
<dbReference type="CDD" id="cd00537">
    <property type="entry name" value="MTHFR"/>
    <property type="match status" value="2"/>
</dbReference>
<comment type="pathway">
    <text evidence="2">One-carbon metabolism; tetrahydrofolate interconversion.</text>
</comment>
<keyword evidence="4" id="KW-0285">Flavoprotein</keyword>
<dbReference type="GO" id="GO:0005829">
    <property type="term" value="C:cytosol"/>
    <property type="evidence" value="ECO:0007669"/>
    <property type="project" value="TreeGrafter"/>
</dbReference>
<dbReference type="NCBIfam" id="TIGR00677">
    <property type="entry name" value="fadh2_euk"/>
    <property type="match status" value="2"/>
</dbReference>
<organism evidence="8">
    <name type="scientific">Fibrocapsa japonica</name>
    <dbReference type="NCBI Taxonomy" id="94617"/>
    <lineage>
        <taxon>Eukaryota</taxon>
        <taxon>Sar</taxon>
        <taxon>Stramenopiles</taxon>
        <taxon>Ochrophyta</taxon>
        <taxon>Raphidophyceae</taxon>
        <taxon>Chattonellales</taxon>
        <taxon>Chattonellaceae</taxon>
        <taxon>Fibrocapsa</taxon>
    </lineage>
</organism>
<keyword evidence="6" id="KW-0560">Oxidoreductase</keyword>
<comment type="similarity">
    <text evidence="3">Belongs to the methylenetetrahydrofolate reductase family.</text>
</comment>
<evidence type="ECO:0000256" key="1">
    <source>
        <dbReference type="ARBA" id="ARBA00001974"/>
    </source>
</evidence>
<dbReference type="GO" id="GO:0071949">
    <property type="term" value="F:FAD binding"/>
    <property type="evidence" value="ECO:0007669"/>
    <property type="project" value="TreeGrafter"/>
</dbReference>
<dbReference type="Pfam" id="PF02219">
    <property type="entry name" value="MTHFR"/>
    <property type="match status" value="2"/>
</dbReference>